<keyword evidence="4" id="KW-0067">ATP-binding</keyword>
<dbReference type="InterPro" id="IPR006204">
    <property type="entry name" value="GHMP_kinase_N_dom"/>
</dbReference>
<dbReference type="Gene3D" id="3.30.230.10">
    <property type="match status" value="1"/>
</dbReference>
<dbReference type="SUPFAM" id="SSF55060">
    <property type="entry name" value="GHMP Kinase, C-terminal domain"/>
    <property type="match status" value="1"/>
</dbReference>
<dbReference type="InterPro" id="IPR020568">
    <property type="entry name" value="Ribosomal_Su5_D2-typ_SF"/>
</dbReference>
<keyword evidence="3" id="KW-0418">Kinase</keyword>
<feature type="domain" description="GHMP kinase N-terminal" evidence="5">
    <location>
        <begin position="2"/>
        <end position="68"/>
    </location>
</feature>
<evidence type="ECO:0000259" key="6">
    <source>
        <dbReference type="Pfam" id="PF08544"/>
    </source>
</evidence>
<feature type="domain" description="GHMP kinase C-terminal" evidence="6">
    <location>
        <begin position="141"/>
        <end position="196"/>
    </location>
</feature>
<name>A0A381PBY9_9ZZZZ</name>
<sequence>MKKKFDIGGVDIDLTKNIPRGSGLGGGSSNAASIMKGIRELYSLNISDKALEDMASQIGADVPFFIRGSIQLGEGIGDRLTPLKINISGKYLIIIPDAEIDTSWAYSKFKNDLDSSILPINFASLSNEKTIGLDKLKFFENDFESIVVPTYPEIGKIKEALHALGAGFASLSGSGSTVFGIFNDDVSLDKALSYFSPKYKTFIANPL</sequence>
<dbReference type="Pfam" id="PF08544">
    <property type="entry name" value="GHMP_kinases_C"/>
    <property type="match status" value="1"/>
</dbReference>
<dbReference type="EMBL" id="UINC01000926">
    <property type="protein sequence ID" value="SUZ63817.1"/>
    <property type="molecule type" value="Genomic_DNA"/>
</dbReference>
<dbReference type="InterPro" id="IPR036554">
    <property type="entry name" value="GHMP_kinase_C_sf"/>
</dbReference>
<keyword evidence="1" id="KW-0808">Transferase</keyword>
<dbReference type="Pfam" id="PF00288">
    <property type="entry name" value="GHMP_kinases_N"/>
    <property type="match status" value="1"/>
</dbReference>
<dbReference type="SUPFAM" id="SSF54211">
    <property type="entry name" value="Ribosomal protein S5 domain 2-like"/>
    <property type="match status" value="1"/>
</dbReference>
<evidence type="ECO:0000256" key="3">
    <source>
        <dbReference type="ARBA" id="ARBA00022777"/>
    </source>
</evidence>
<dbReference type="GO" id="GO:0050515">
    <property type="term" value="F:4-(cytidine 5'-diphospho)-2-C-methyl-D-erythritol kinase activity"/>
    <property type="evidence" value="ECO:0007669"/>
    <property type="project" value="TreeGrafter"/>
</dbReference>
<protein>
    <submittedName>
        <fullName evidence="7">Uncharacterized protein</fullName>
    </submittedName>
</protein>
<evidence type="ECO:0000256" key="1">
    <source>
        <dbReference type="ARBA" id="ARBA00022679"/>
    </source>
</evidence>
<evidence type="ECO:0000259" key="5">
    <source>
        <dbReference type="Pfam" id="PF00288"/>
    </source>
</evidence>
<reference evidence="7" key="1">
    <citation type="submission" date="2018-05" db="EMBL/GenBank/DDBJ databases">
        <authorList>
            <person name="Lanie J.A."/>
            <person name="Ng W.-L."/>
            <person name="Kazmierczak K.M."/>
            <person name="Andrzejewski T.M."/>
            <person name="Davidsen T.M."/>
            <person name="Wayne K.J."/>
            <person name="Tettelin H."/>
            <person name="Glass J.I."/>
            <person name="Rusch D."/>
            <person name="Podicherti R."/>
            <person name="Tsui H.-C.T."/>
            <person name="Winkler M.E."/>
        </authorList>
    </citation>
    <scope>NUCLEOTIDE SEQUENCE</scope>
</reference>
<organism evidence="7">
    <name type="scientific">marine metagenome</name>
    <dbReference type="NCBI Taxonomy" id="408172"/>
    <lineage>
        <taxon>unclassified sequences</taxon>
        <taxon>metagenomes</taxon>
        <taxon>ecological metagenomes</taxon>
    </lineage>
</organism>
<dbReference type="PANTHER" id="PTHR43527:SF2">
    <property type="entry name" value="4-DIPHOSPHOCYTIDYL-2-C-METHYL-D-ERYTHRITOL KINASE, CHLOROPLASTIC"/>
    <property type="match status" value="1"/>
</dbReference>
<keyword evidence="2" id="KW-0547">Nucleotide-binding</keyword>
<dbReference type="InterPro" id="IPR014721">
    <property type="entry name" value="Ribsml_uS5_D2-typ_fold_subgr"/>
</dbReference>
<proteinExistence type="predicted"/>
<evidence type="ECO:0000256" key="4">
    <source>
        <dbReference type="ARBA" id="ARBA00022840"/>
    </source>
</evidence>
<dbReference type="AlphaFoldDB" id="A0A381PBY9"/>
<dbReference type="GO" id="GO:0005524">
    <property type="term" value="F:ATP binding"/>
    <property type="evidence" value="ECO:0007669"/>
    <property type="project" value="UniProtKB-KW"/>
</dbReference>
<dbReference type="Gene3D" id="3.30.70.890">
    <property type="entry name" value="GHMP kinase, C-terminal domain"/>
    <property type="match status" value="1"/>
</dbReference>
<accession>A0A381PBY9</accession>
<evidence type="ECO:0000313" key="7">
    <source>
        <dbReference type="EMBL" id="SUZ63817.1"/>
    </source>
</evidence>
<evidence type="ECO:0000256" key="2">
    <source>
        <dbReference type="ARBA" id="ARBA00022741"/>
    </source>
</evidence>
<dbReference type="InterPro" id="IPR013750">
    <property type="entry name" value="GHMP_kinase_C_dom"/>
</dbReference>
<dbReference type="PANTHER" id="PTHR43527">
    <property type="entry name" value="4-DIPHOSPHOCYTIDYL-2-C-METHYL-D-ERYTHRITOL KINASE, CHLOROPLASTIC"/>
    <property type="match status" value="1"/>
</dbReference>
<gene>
    <name evidence="7" type="ORF">METZ01_LOCUS16671</name>
</gene>